<dbReference type="SUPFAM" id="SSF54593">
    <property type="entry name" value="Glyoxalase/Bleomycin resistance protein/Dihydroxybiphenyl dioxygenase"/>
    <property type="match status" value="1"/>
</dbReference>
<dbReference type="Gene3D" id="3.10.180.10">
    <property type="entry name" value="2,3-Dihydroxybiphenyl 1,2-Dioxygenase, domain 1"/>
    <property type="match status" value="1"/>
</dbReference>
<dbReference type="InterPro" id="IPR037523">
    <property type="entry name" value="VOC_core"/>
</dbReference>
<keyword evidence="3" id="KW-1185">Reference proteome</keyword>
<feature type="domain" description="VOC" evidence="1">
    <location>
        <begin position="4"/>
        <end position="135"/>
    </location>
</feature>
<dbReference type="AlphaFoldDB" id="A0A5N6YUD4"/>
<dbReference type="EMBL" id="ML739345">
    <property type="protein sequence ID" value="KAE8349105.1"/>
    <property type="molecule type" value="Genomic_DNA"/>
</dbReference>
<keyword evidence="2" id="KW-0560">Oxidoreductase</keyword>
<reference evidence="3" key="1">
    <citation type="submission" date="2019-04" db="EMBL/GenBank/DDBJ databases">
        <title>Friends and foes A comparative genomics studyof 23 Aspergillus species from section Flavi.</title>
        <authorList>
            <consortium name="DOE Joint Genome Institute"/>
            <person name="Kjaerbolling I."/>
            <person name="Vesth T."/>
            <person name="Frisvad J.C."/>
            <person name="Nybo J.L."/>
            <person name="Theobald S."/>
            <person name="Kildgaard S."/>
            <person name="Isbrandt T."/>
            <person name="Kuo A."/>
            <person name="Sato A."/>
            <person name="Lyhne E.K."/>
            <person name="Kogle M.E."/>
            <person name="Wiebenga A."/>
            <person name="Kun R.S."/>
            <person name="Lubbers R.J."/>
            <person name="Makela M.R."/>
            <person name="Barry K."/>
            <person name="Chovatia M."/>
            <person name="Clum A."/>
            <person name="Daum C."/>
            <person name="Haridas S."/>
            <person name="He G."/>
            <person name="LaButti K."/>
            <person name="Lipzen A."/>
            <person name="Mondo S."/>
            <person name="Riley R."/>
            <person name="Salamov A."/>
            <person name="Simmons B.A."/>
            <person name="Magnuson J.K."/>
            <person name="Henrissat B."/>
            <person name="Mortensen U.H."/>
            <person name="Larsen T.O."/>
            <person name="Devries R.P."/>
            <person name="Grigoriev I.V."/>
            <person name="Machida M."/>
            <person name="Baker S.E."/>
            <person name="Andersen M.R."/>
        </authorList>
    </citation>
    <scope>NUCLEOTIDE SEQUENCE [LARGE SCALE GENOMIC DNA]</scope>
    <source>
        <strain evidence="3">CBS 553.77</strain>
    </source>
</reference>
<keyword evidence="2" id="KW-0223">Dioxygenase</keyword>
<proteinExistence type="predicted"/>
<dbReference type="OrthoDB" id="3340372at2759"/>
<sequence>MISGLAHINLVVPEGFLAEANEFYGGTLGLTAVPVPQVQAQRTAWFDIAGGPQQVHIGFGTNEPNSSRHPCFRIDSLEDLQKLQHRIWEHHVRGGRAAPIQADQPGGPISGNMSAEFPTRFFARDFAGNRLEFSL</sequence>
<evidence type="ECO:0000313" key="3">
    <source>
        <dbReference type="Proteomes" id="UP000327118"/>
    </source>
</evidence>
<evidence type="ECO:0000313" key="2">
    <source>
        <dbReference type="EMBL" id="KAE8349105.1"/>
    </source>
</evidence>
<accession>A0A5N6YUD4</accession>
<dbReference type="Proteomes" id="UP000327118">
    <property type="component" value="Unassembled WGS sequence"/>
</dbReference>
<gene>
    <name evidence="2" type="ORF">BDV28DRAFT_141904</name>
</gene>
<dbReference type="PROSITE" id="PS51819">
    <property type="entry name" value="VOC"/>
    <property type="match status" value="1"/>
</dbReference>
<evidence type="ECO:0000259" key="1">
    <source>
        <dbReference type="PROSITE" id="PS51819"/>
    </source>
</evidence>
<organism evidence="2 3">
    <name type="scientific">Aspergillus coremiiformis</name>
    <dbReference type="NCBI Taxonomy" id="138285"/>
    <lineage>
        <taxon>Eukaryota</taxon>
        <taxon>Fungi</taxon>
        <taxon>Dikarya</taxon>
        <taxon>Ascomycota</taxon>
        <taxon>Pezizomycotina</taxon>
        <taxon>Eurotiomycetes</taxon>
        <taxon>Eurotiomycetidae</taxon>
        <taxon>Eurotiales</taxon>
        <taxon>Aspergillaceae</taxon>
        <taxon>Aspergillus</taxon>
        <taxon>Aspergillus subgen. Circumdati</taxon>
    </lineage>
</organism>
<protein>
    <submittedName>
        <fullName evidence="2">Glyoxalase/Bleomycin resistance protein/Dihydroxybiphenyl dioxygenase</fullName>
    </submittedName>
</protein>
<dbReference type="GO" id="GO:0051213">
    <property type="term" value="F:dioxygenase activity"/>
    <property type="evidence" value="ECO:0007669"/>
    <property type="project" value="UniProtKB-KW"/>
</dbReference>
<dbReference type="InterPro" id="IPR029068">
    <property type="entry name" value="Glyas_Bleomycin-R_OHBP_Dase"/>
</dbReference>
<name>A0A5N6YUD4_9EURO</name>
<dbReference type="PANTHER" id="PTHR39175">
    <property type="entry name" value="FAMILY PROTEIN, PUTATIVE (AFU_ORTHOLOGUE AFUA_3G15060)-RELATED"/>
    <property type="match status" value="1"/>
</dbReference>
<dbReference type="PANTHER" id="PTHR39175:SF1">
    <property type="entry name" value="FAMILY PROTEIN, PUTATIVE (AFU_ORTHOLOGUE AFUA_3G15060)-RELATED"/>
    <property type="match status" value="1"/>
</dbReference>